<keyword evidence="2" id="KW-0040">ANK repeat</keyword>
<dbReference type="AlphaFoldDB" id="A0A8J1XT61"/>
<keyword evidence="1" id="KW-0677">Repeat</keyword>
<protein>
    <submittedName>
        <fullName evidence="4">Uncharacterized protein</fullName>
    </submittedName>
</protein>
<dbReference type="InterPro" id="IPR036770">
    <property type="entry name" value="Ankyrin_rpt-contain_sf"/>
</dbReference>
<feature type="compositionally biased region" description="Low complexity" evidence="3">
    <location>
        <begin position="577"/>
        <end position="586"/>
    </location>
</feature>
<dbReference type="SMART" id="SM00454">
    <property type="entry name" value="SAM"/>
    <property type="match status" value="1"/>
</dbReference>
<accession>A0A8J1XT61</accession>
<sequence length="805" mass="87749">MDVTKQFQVSCEQGDLNQVELLLEQVEVDWADTEGVTGLHISAANGHENIVRLLITRGAALDKSNTFGWTALMQASRHGHTNIIALLLQHQADIYARNRLGANALTLAARGGHLQTVKFLVEAGLDISNCGAATCEVSALMVTTQNGHDAVVRYLLDRGSDVNYRMPSIGLNALMVAALNGHMTTAQILIEGGADPNLTNINNATALAIATKRGKREVKGYLDRKTTNKPQTDCEDNKPDIIDAAKSGDIERIRAILEMDPSQRDACSPADGATPLMFAAMTGRKDIAQLLVERGCDINKQDVVSGWTALMQATYHGKKNIAVYLTNVGVDVNIQAKNGCTAFDMASLIDDVDTDLLRLLAQKATQQSQKSDNKKKAWLTHSETALRPVEEKIVEEETKSGLKGWWNRMSNRFRNLKIGRTFSTNRLTPLPDSAIEETMTKSQSSPMINTMVTNLPASNNNETSGLQMLNSYQTLMLETKKSASMYTLTLNPPHQHLSSSETLKPVIPPFLPSPTFDLTHNDRSPMSQNGGTLGKNTMPPTRTNSMNNNTGAMKLLQNHKNSSPSGSYRFYSNISPGSSAGGSSVSRQFLSSKMQKNSAFKPSGVDRQKDQMPPPRIFMPASQLQYSGPPSYLSNSSQLKTRVNGSTASTTSPSSSTSGSSAQTLKSGSRKKDGSTTSTLTPSPSPTPNLQMFTVEKREKGQSDPGQSSKRTSLESDEDDISQVLSKLSLECYKPIFEEQEVDMEAFLTLTEADLRELGIDHSDSRRQILTAITHLSSGKGRERDMYQSSMGSYSRASSTKSSHH</sequence>
<evidence type="ECO:0000256" key="3">
    <source>
        <dbReference type="SAM" id="MobiDB-lite"/>
    </source>
</evidence>
<feature type="compositionally biased region" description="Polar residues" evidence="3">
    <location>
        <begin position="622"/>
        <end position="644"/>
    </location>
</feature>
<dbReference type="Pfam" id="PF00023">
    <property type="entry name" value="Ank"/>
    <property type="match status" value="1"/>
</dbReference>
<dbReference type="Proteomes" id="UP000749559">
    <property type="component" value="Unassembled WGS sequence"/>
</dbReference>
<dbReference type="Gene3D" id="1.10.150.50">
    <property type="entry name" value="Transcription Factor, Ets-1"/>
    <property type="match status" value="1"/>
</dbReference>
<dbReference type="PANTHER" id="PTHR24173">
    <property type="entry name" value="ANKYRIN REPEAT CONTAINING"/>
    <property type="match status" value="1"/>
</dbReference>
<evidence type="ECO:0000313" key="4">
    <source>
        <dbReference type="EMBL" id="CAH1779098.1"/>
    </source>
</evidence>
<evidence type="ECO:0000313" key="5">
    <source>
        <dbReference type="Proteomes" id="UP000749559"/>
    </source>
</evidence>
<keyword evidence="5" id="KW-1185">Reference proteome</keyword>
<feature type="compositionally biased region" description="Polar residues" evidence="3">
    <location>
        <begin position="524"/>
        <end position="549"/>
    </location>
</feature>
<dbReference type="Gene3D" id="1.25.40.20">
    <property type="entry name" value="Ankyrin repeat-containing domain"/>
    <property type="match status" value="3"/>
</dbReference>
<reference evidence="4" key="1">
    <citation type="submission" date="2022-03" db="EMBL/GenBank/DDBJ databases">
        <authorList>
            <person name="Martin C."/>
        </authorList>
    </citation>
    <scope>NUCLEOTIDE SEQUENCE</scope>
</reference>
<dbReference type="PANTHER" id="PTHR24173:SF74">
    <property type="entry name" value="ANKYRIN REPEAT DOMAIN-CONTAINING PROTEIN 16"/>
    <property type="match status" value="1"/>
</dbReference>
<dbReference type="InterPro" id="IPR001660">
    <property type="entry name" value="SAM"/>
</dbReference>
<dbReference type="OrthoDB" id="539213at2759"/>
<dbReference type="InterPro" id="IPR013761">
    <property type="entry name" value="SAM/pointed_sf"/>
</dbReference>
<dbReference type="SUPFAM" id="SSF48403">
    <property type="entry name" value="Ankyrin repeat"/>
    <property type="match status" value="1"/>
</dbReference>
<name>A0A8J1XT61_OWEFU</name>
<gene>
    <name evidence="4" type="ORF">OFUS_LOCUS5937</name>
</gene>
<proteinExistence type="predicted"/>
<comment type="caution">
    <text evidence="4">The sequence shown here is derived from an EMBL/GenBank/DDBJ whole genome shotgun (WGS) entry which is preliminary data.</text>
</comment>
<feature type="compositionally biased region" description="Polar residues" evidence="3">
    <location>
        <begin position="587"/>
        <end position="600"/>
    </location>
</feature>
<dbReference type="SMART" id="SM00248">
    <property type="entry name" value="ANK"/>
    <property type="match status" value="9"/>
</dbReference>
<organism evidence="4 5">
    <name type="scientific">Owenia fusiformis</name>
    <name type="common">Polychaete worm</name>
    <dbReference type="NCBI Taxonomy" id="6347"/>
    <lineage>
        <taxon>Eukaryota</taxon>
        <taxon>Metazoa</taxon>
        <taxon>Spiralia</taxon>
        <taxon>Lophotrochozoa</taxon>
        <taxon>Annelida</taxon>
        <taxon>Polychaeta</taxon>
        <taxon>Sedentaria</taxon>
        <taxon>Canalipalpata</taxon>
        <taxon>Sabellida</taxon>
        <taxon>Oweniida</taxon>
        <taxon>Oweniidae</taxon>
        <taxon>Owenia</taxon>
    </lineage>
</organism>
<dbReference type="Pfam" id="PF12796">
    <property type="entry name" value="Ank_2"/>
    <property type="match status" value="2"/>
</dbReference>
<dbReference type="PRINTS" id="PR01415">
    <property type="entry name" value="ANKYRIN"/>
</dbReference>
<dbReference type="InterPro" id="IPR002110">
    <property type="entry name" value="Ankyrin_rpt"/>
</dbReference>
<dbReference type="PROSITE" id="PS50088">
    <property type="entry name" value="ANK_REPEAT"/>
    <property type="match status" value="7"/>
</dbReference>
<dbReference type="Pfam" id="PF13637">
    <property type="entry name" value="Ank_4"/>
    <property type="match status" value="1"/>
</dbReference>
<feature type="region of interest" description="Disordered" evidence="3">
    <location>
        <begin position="520"/>
        <end position="549"/>
    </location>
</feature>
<feature type="region of interest" description="Disordered" evidence="3">
    <location>
        <begin position="577"/>
        <end position="720"/>
    </location>
</feature>
<dbReference type="EMBL" id="CAIIXF020000003">
    <property type="protein sequence ID" value="CAH1779098.1"/>
    <property type="molecule type" value="Genomic_DNA"/>
</dbReference>
<feature type="compositionally biased region" description="Polar residues" evidence="3">
    <location>
        <begin position="787"/>
        <end position="805"/>
    </location>
</feature>
<dbReference type="PROSITE" id="PS50297">
    <property type="entry name" value="ANK_REP_REGION"/>
    <property type="match status" value="5"/>
</dbReference>
<evidence type="ECO:0000256" key="1">
    <source>
        <dbReference type="ARBA" id="ARBA00022737"/>
    </source>
</evidence>
<feature type="compositionally biased region" description="Low complexity" evidence="3">
    <location>
        <begin position="645"/>
        <end position="662"/>
    </location>
</feature>
<feature type="region of interest" description="Disordered" evidence="3">
    <location>
        <begin position="777"/>
        <end position="805"/>
    </location>
</feature>
<evidence type="ECO:0000256" key="2">
    <source>
        <dbReference type="ARBA" id="ARBA00023043"/>
    </source>
</evidence>
<dbReference type="Pfam" id="PF00536">
    <property type="entry name" value="SAM_1"/>
    <property type="match status" value="1"/>
</dbReference>
<dbReference type="PROSITE" id="PS50105">
    <property type="entry name" value="SAM_DOMAIN"/>
    <property type="match status" value="1"/>
</dbReference>
<dbReference type="SUPFAM" id="SSF47769">
    <property type="entry name" value="SAM/Pointed domain"/>
    <property type="match status" value="1"/>
</dbReference>